<dbReference type="Pfam" id="PF00149">
    <property type="entry name" value="Metallophos"/>
    <property type="match status" value="1"/>
</dbReference>
<keyword evidence="1 2" id="KW-0732">Signal</keyword>
<comment type="similarity">
    <text evidence="2">Belongs to the 5'-nucleotidase family.</text>
</comment>
<dbReference type="GO" id="GO:0000166">
    <property type="term" value="F:nucleotide binding"/>
    <property type="evidence" value="ECO:0007669"/>
    <property type="project" value="UniProtKB-KW"/>
</dbReference>
<reference evidence="5 6" key="1">
    <citation type="submission" date="2019-06" db="EMBL/GenBank/DDBJ databases">
        <title>Sequencing the genomes of 1000 actinobacteria strains.</title>
        <authorList>
            <person name="Klenk H.-P."/>
        </authorList>
    </citation>
    <scope>NUCLEOTIDE SEQUENCE [LARGE SCALE GENOMIC DNA]</scope>
    <source>
        <strain evidence="5 6">DSM 46837</strain>
    </source>
</reference>
<dbReference type="OrthoDB" id="1016457at2"/>
<dbReference type="AlphaFoldDB" id="A0A543PCG1"/>
<name>A0A543PCG1_9ACTN</name>
<proteinExistence type="inferred from homology"/>
<dbReference type="Pfam" id="PF02872">
    <property type="entry name" value="5_nucleotid_C"/>
    <property type="match status" value="1"/>
</dbReference>
<evidence type="ECO:0000313" key="5">
    <source>
        <dbReference type="EMBL" id="TQN41768.1"/>
    </source>
</evidence>
<dbReference type="GO" id="GO:0009166">
    <property type="term" value="P:nucleotide catabolic process"/>
    <property type="evidence" value="ECO:0007669"/>
    <property type="project" value="InterPro"/>
</dbReference>
<dbReference type="PROSITE" id="PS51257">
    <property type="entry name" value="PROKAR_LIPOPROTEIN"/>
    <property type="match status" value="1"/>
</dbReference>
<dbReference type="GO" id="GO:0008253">
    <property type="term" value="F:5'-nucleotidase activity"/>
    <property type="evidence" value="ECO:0007669"/>
    <property type="project" value="TreeGrafter"/>
</dbReference>
<evidence type="ECO:0000256" key="2">
    <source>
        <dbReference type="RuleBase" id="RU362119"/>
    </source>
</evidence>
<dbReference type="PANTHER" id="PTHR11575">
    <property type="entry name" value="5'-NUCLEOTIDASE-RELATED"/>
    <property type="match status" value="1"/>
</dbReference>
<evidence type="ECO:0000256" key="1">
    <source>
        <dbReference type="ARBA" id="ARBA00022729"/>
    </source>
</evidence>
<feature type="domain" description="5'-Nucleotidase C-terminal" evidence="4">
    <location>
        <begin position="424"/>
        <end position="577"/>
    </location>
</feature>
<dbReference type="Gene3D" id="3.60.21.10">
    <property type="match status" value="1"/>
</dbReference>
<keyword evidence="6" id="KW-1185">Reference proteome</keyword>
<gene>
    <name evidence="5" type="ORF">FHU33_1148</name>
</gene>
<evidence type="ECO:0000259" key="4">
    <source>
        <dbReference type="Pfam" id="PF02872"/>
    </source>
</evidence>
<dbReference type="SUPFAM" id="SSF55816">
    <property type="entry name" value="5'-nucleotidase (syn. UDP-sugar hydrolase), C-terminal domain"/>
    <property type="match status" value="1"/>
</dbReference>
<dbReference type="SUPFAM" id="SSF56300">
    <property type="entry name" value="Metallo-dependent phosphatases"/>
    <property type="match status" value="1"/>
</dbReference>
<feature type="domain" description="Calcineurin-like phosphoesterase" evidence="3">
    <location>
        <begin position="51"/>
        <end position="185"/>
    </location>
</feature>
<dbReference type="InterPro" id="IPR006179">
    <property type="entry name" value="5_nucleotidase/apyrase"/>
</dbReference>
<keyword evidence="2" id="KW-0547">Nucleotide-binding</keyword>
<feature type="signal peptide" evidence="2">
    <location>
        <begin position="1"/>
        <end position="19"/>
    </location>
</feature>
<dbReference type="RefSeq" id="WP_142024481.1">
    <property type="nucleotide sequence ID" value="NZ_VFQE01000001.1"/>
</dbReference>
<dbReference type="InterPro" id="IPR004843">
    <property type="entry name" value="Calcineurin-like_PHP"/>
</dbReference>
<dbReference type="GO" id="GO:0008768">
    <property type="term" value="F:UDP-sugar diphosphatase activity"/>
    <property type="evidence" value="ECO:0007669"/>
    <property type="project" value="TreeGrafter"/>
</dbReference>
<dbReference type="GO" id="GO:0030288">
    <property type="term" value="C:outer membrane-bounded periplasmic space"/>
    <property type="evidence" value="ECO:0007669"/>
    <property type="project" value="TreeGrafter"/>
</dbReference>
<dbReference type="EMBL" id="VFQE01000001">
    <property type="protein sequence ID" value="TQN41768.1"/>
    <property type="molecule type" value="Genomic_DNA"/>
</dbReference>
<dbReference type="Proteomes" id="UP000319865">
    <property type="component" value="Unassembled WGS sequence"/>
</dbReference>
<evidence type="ECO:0000313" key="6">
    <source>
        <dbReference type="Proteomes" id="UP000319865"/>
    </source>
</evidence>
<dbReference type="PANTHER" id="PTHR11575:SF24">
    <property type="entry name" value="5'-NUCLEOTIDASE"/>
    <property type="match status" value="1"/>
</dbReference>
<accession>A0A543PCG1</accession>
<feature type="chain" id="PRO_5039762309" evidence="2">
    <location>
        <begin position="20"/>
        <end position="619"/>
    </location>
</feature>
<dbReference type="InterPro" id="IPR008334">
    <property type="entry name" value="5'-Nucleotdase_C"/>
</dbReference>
<sequence>MRSWGRGAGAVFVSLSLTAAGCVGRVAPEGEETAIAGGPPSAQPVATPVQILAINDFHGRIAPPPPDETVALVDDGPGPDGLPGTADDGTAALGGAAHLAATAQRLRTDFGGPEADSLFVAAGDLVGASPWTSAAFADEPTIEVIDALGLDVATAGNHEFDRGQDELFRLSGATDGTYLDDVDACADVGTSGGTCFRDSSGEVFHGAGFPYLAANVVDRETGRPALPPYEIATTSTGARIGLIGVVTTDTEAFVRPSGLAGLVVQEPVEAANRYAAELQELGVEAIVLVAHEGGIQGAGGRPDTCVGDLAGTRMDDLNAALSPAVDAVVGGHTHSSYTCMLPDPDGDLRPFTQALTYGLSLTDLRFVVAPDGDVDRASVTVAAVPVYRTAEDPRVRRIVDHWTQRAAPEGDRPVATLVGDVPAAAVPESQMGVLVADALLAAVQGPEFGDPVLAFMNLGMLRGDLRYAGSGPGDPDGTVTYREVFRAMPMRFPVEAVTVSGADIRVALEHQFAGGGAVVLSTSQGLSYRYDPARPPGDRVDPCSLLLDGNRIEPERRYRVAMTAYLREGGDGYTSFAGGTDVVPGMTDTDAVAAHLAASSPVSPPARGAVVPTAERLSC</sequence>
<evidence type="ECO:0000259" key="3">
    <source>
        <dbReference type="Pfam" id="PF00149"/>
    </source>
</evidence>
<dbReference type="InterPro" id="IPR036907">
    <property type="entry name" value="5'-Nucleotdase_C_sf"/>
</dbReference>
<comment type="caution">
    <text evidence="5">The sequence shown here is derived from an EMBL/GenBank/DDBJ whole genome shotgun (WGS) entry which is preliminary data.</text>
</comment>
<protein>
    <submittedName>
        <fullName evidence="5">5'-nucleotidase</fullName>
    </submittedName>
</protein>
<dbReference type="Gene3D" id="3.90.780.10">
    <property type="entry name" value="5'-Nucleotidase, C-terminal domain"/>
    <property type="match status" value="1"/>
</dbReference>
<keyword evidence="2" id="KW-0378">Hydrolase</keyword>
<dbReference type="PRINTS" id="PR01607">
    <property type="entry name" value="APYRASEFAMLY"/>
</dbReference>
<organism evidence="5 6">
    <name type="scientific">Blastococcus colisei</name>
    <dbReference type="NCBI Taxonomy" id="1564162"/>
    <lineage>
        <taxon>Bacteria</taxon>
        <taxon>Bacillati</taxon>
        <taxon>Actinomycetota</taxon>
        <taxon>Actinomycetes</taxon>
        <taxon>Geodermatophilales</taxon>
        <taxon>Geodermatophilaceae</taxon>
        <taxon>Blastococcus</taxon>
    </lineage>
</organism>
<dbReference type="InterPro" id="IPR029052">
    <property type="entry name" value="Metallo-depent_PP-like"/>
</dbReference>